<comment type="caution">
    <text evidence="2">The sequence shown here is derived from an EMBL/GenBank/DDBJ whole genome shotgun (WGS) entry which is preliminary data.</text>
</comment>
<dbReference type="EMBL" id="JACGWO010000008">
    <property type="protein sequence ID" value="KAK4420976.1"/>
    <property type="molecule type" value="Genomic_DNA"/>
</dbReference>
<evidence type="ECO:0000313" key="2">
    <source>
        <dbReference type="EMBL" id="KAK4420976.1"/>
    </source>
</evidence>
<name>A0AAE1Y0G7_9LAMI</name>
<protein>
    <submittedName>
        <fullName evidence="2">Uncharacterized protein</fullName>
    </submittedName>
</protein>
<feature type="compositionally biased region" description="Basic residues" evidence="1">
    <location>
        <begin position="82"/>
        <end position="101"/>
    </location>
</feature>
<evidence type="ECO:0000256" key="1">
    <source>
        <dbReference type="SAM" id="MobiDB-lite"/>
    </source>
</evidence>
<keyword evidence="3" id="KW-1185">Reference proteome</keyword>
<reference evidence="2" key="2">
    <citation type="journal article" date="2024" name="Plant">
        <title>Genomic evolution and insights into agronomic trait innovations of Sesamum species.</title>
        <authorList>
            <person name="Miao H."/>
            <person name="Wang L."/>
            <person name="Qu L."/>
            <person name="Liu H."/>
            <person name="Sun Y."/>
            <person name="Le M."/>
            <person name="Wang Q."/>
            <person name="Wei S."/>
            <person name="Zheng Y."/>
            <person name="Lin W."/>
            <person name="Duan Y."/>
            <person name="Cao H."/>
            <person name="Xiong S."/>
            <person name="Wang X."/>
            <person name="Wei L."/>
            <person name="Li C."/>
            <person name="Ma Q."/>
            <person name="Ju M."/>
            <person name="Zhao R."/>
            <person name="Li G."/>
            <person name="Mu C."/>
            <person name="Tian Q."/>
            <person name="Mei H."/>
            <person name="Zhang T."/>
            <person name="Gao T."/>
            <person name="Zhang H."/>
        </authorList>
    </citation>
    <scope>NUCLEOTIDE SEQUENCE</scope>
    <source>
        <strain evidence="2">3651</strain>
    </source>
</reference>
<sequence>MWRCLRREEKLELRLQLKHLLATHQCSTAIDSTPSSASATENHHHHHHLLHLHLWCALASSDNLCIAEYTIGSGDPTFMHKNNNKPSKKQPHIHTRRKGEF</sequence>
<gene>
    <name evidence="2" type="ORF">Salat_2048100</name>
</gene>
<organism evidence="2 3">
    <name type="scientific">Sesamum alatum</name>
    <dbReference type="NCBI Taxonomy" id="300844"/>
    <lineage>
        <taxon>Eukaryota</taxon>
        <taxon>Viridiplantae</taxon>
        <taxon>Streptophyta</taxon>
        <taxon>Embryophyta</taxon>
        <taxon>Tracheophyta</taxon>
        <taxon>Spermatophyta</taxon>
        <taxon>Magnoliopsida</taxon>
        <taxon>eudicotyledons</taxon>
        <taxon>Gunneridae</taxon>
        <taxon>Pentapetalae</taxon>
        <taxon>asterids</taxon>
        <taxon>lamiids</taxon>
        <taxon>Lamiales</taxon>
        <taxon>Pedaliaceae</taxon>
        <taxon>Sesamum</taxon>
    </lineage>
</organism>
<evidence type="ECO:0000313" key="3">
    <source>
        <dbReference type="Proteomes" id="UP001293254"/>
    </source>
</evidence>
<reference evidence="2" key="1">
    <citation type="submission" date="2020-06" db="EMBL/GenBank/DDBJ databases">
        <authorList>
            <person name="Li T."/>
            <person name="Hu X."/>
            <person name="Zhang T."/>
            <person name="Song X."/>
            <person name="Zhang H."/>
            <person name="Dai N."/>
            <person name="Sheng W."/>
            <person name="Hou X."/>
            <person name="Wei L."/>
        </authorList>
    </citation>
    <scope>NUCLEOTIDE SEQUENCE</scope>
    <source>
        <strain evidence="2">3651</strain>
        <tissue evidence="2">Leaf</tissue>
    </source>
</reference>
<accession>A0AAE1Y0G7</accession>
<dbReference type="Proteomes" id="UP001293254">
    <property type="component" value="Unassembled WGS sequence"/>
</dbReference>
<dbReference type="AlphaFoldDB" id="A0AAE1Y0G7"/>
<proteinExistence type="predicted"/>
<feature type="region of interest" description="Disordered" evidence="1">
    <location>
        <begin position="80"/>
        <end position="101"/>
    </location>
</feature>